<evidence type="ECO:0000313" key="1">
    <source>
        <dbReference type="EMBL" id="QBK85140.1"/>
    </source>
</evidence>
<protein>
    <submittedName>
        <fullName evidence="1">Uncharacterized protein</fullName>
    </submittedName>
</protein>
<dbReference type="EMBL" id="MK500303">
    <property type="protein sequence ID" value="QBK85140.1"/>
    <property type="molecule type" value="Genomic_DNA"/>
</dbReference>
<name>A0A481YQA1_9VIRU</name>
<gene>
    <name evidence="1" type="ORF">LCDPAC02_03390</name>
</gene>
<sequence length="164" mass="19902">MDFINLEDIYIECLEFSRLIFEIVLKCEDLCEYFKNILSIENSNNLNIIYIKYINNDFYFRIKIICDNKVYNIGFKKWGKRDIEIYKMKNEEIELCQVITLEKEIKSPIKEIKEITSIYFEIEKKRLIVEYEYIQITRKNVEYGNIILSNQDIITIDKLLDLCF</sequence>
<reference evidence="1" key="1">
    <citation type="journal article" date="2019" name="MBio">
        <title>Virus Genomes from Deep Sea Sediments Expand the Ocean Megavirome and Support Independent Origins of Viral Gigantism.</title>
        <authorList>
            <person name="Backstrom D."/>
            <person name="Yutin N."/>
            <person name="Jorgensen S.L."/>
            <person name="Dharamshi J."/>
            <person name="Homa F."/>
            <person name="Zaremba-Niedwiedzka K."/>
            <person name="Spang A."/>
            <person name="Wolf Y.I."/>
            <person name="Koonin E.V."/>
            <person name="Ettema T.J."/>
        </authorList>
    </citation>
    <scope>NUCLEOTIDE SEQUENCE</scope>
</reference>
<accession>A0A481YQA1</accession>
<organism evidence="1">
    <name type="scientific">Pithovirus LCDPAC02</name>
    <dbReference type="NCBI Taxonomy" id="2506601"/>
    <lineage>
        <taxon>Viruses</taxon>
        <taxon>Pithoviruses</taxon>
    </lineage>
</organism>
<proteinExistence type="predicted"/>